<evidence type="ECO:0000259" key="8">
    <source>
        <dbReference type="Pfam" id="PF00478"/>
    </source>
</evidence>
<feature type="non-terminal residue" evidence="9">
    <location>
        <position position="333"/>
    </location>
</feature>
<dbReference type="EMBL" id="UINC01090166">
    <property type="protein sequence ID" value="SVC41864.1"/>
    <property type="molecule type" value="Genomic_DNA"/>
</dbReference>
<feature type="domain" description="IMP dehydrogenase/GMP reductase" evidence="8">
    <location>
        <begin position="6"/>
        <end position="333"/>
    </location>
</feature>
<dbReference type="PROSITE" id="PS00487">
    <property type="entry name" value="IMP_DH_GMP_RED"/>
    <property type="match status" value="1"/>
</dbReference>
<protein>
    <recommendedName>
        <fullName evidence="2">GMP reductase</fullName>
        <ecNumber evidence="1">1.7.1.7</ecNumber>
    </recommendedName>
    <alternativeName>
        <fullName evidence="5">Guanosine 5'-monophosphate oxidoreductase</fullName>
    </alternativeName>
</protein>
<name>A0A382LYN8_9ZZZZ</name>
<dbReference type="Gene3D" id="3.20.20.70">
    <property type="entry name" value="Aldolase class I"/>
    <property type="match status" value="1"/>
</dbReference>
<keyword evidence="3" id="KW-0521">NADP</keyword>
<comment type="catalytic activity">
    <reaction evidence="7">
        <text>IMP + NH4(+) + NADP(+) = GMP + NADPH + 2 H(+)</text>
        <dbReference type="Rhea" id="RHEA:17185"/>
        <dbReference type="ChEBI" id="CHEBI:15378"/>
        <dbReference type="ChEBI" id="CHEBI:28938"/>
        <dbReference type="ChEBI" id="CHEBI:57783"/>
        <dbReference type="ChEBI" id="CHEBI:58053"/>
        <dbReference type="ChEBI" id="CHEBI:58115"/>
        <dbReference type="ChEBI" id="CHEBI:58349"/>
        <dbReference type="EC" id="1.7.1.7"/>
    </reaction>
</comment>
<evidence type="ECO:0000313" key="9">
    <source>
        <dbReference type="EMBL" id="SVC41864.1"/>
    </source>
</evidence>
<evidence type="ECO:0000256" key="3">
    <source>
        <dbReference type="ARBA" id="ARBA00022857"/>
    </source>
</evidence>
<sequence>VDEIKLDFDDILLVPSRSPTASRKQVELKRSFKFFHSQRIWSGIPVMAANMDTTGTFGMGTKLLEFGMTTCFHKHYTANQIISHFKSCHTSPHLWVSIGMGDGELEKLDNITSQLKWTPNICIDVANGYTDQFVGWCDRVRGAVGDDPIIMAGNVCTPEMVQELILHGGVDIVKIGIGPGSACTTRLKTGVGYPQLSAIIECSHAAHGLKSDDKRMGLICADGGCKIPADICKAFAANADFVMIGGMFAGTDECEGEWEYHPQVPYTIKSEGGLVQSVKKKSLKFYGMSSKAAQEKYGNGLKDYRSSEGRIKSVPYKGLVIDVVQDILGGLRS</sequence>
<proteinExistence type="predicted"/>
<accession>A0A382LYN8</accession>
<dbReference type="PANTHER" id="PTHR43170:SF5">
    <property type="entry name" value="GMP REDUCTASE"/>
    <property type="match status" value="1"/>
</dbReference>
<evidence type="ECO:0000256" key="4">
    <source>
        <dbReference type="ARBA" id="ARBA00023002"/>
    </source>
</evidence>
<dbReference type="InterPro" id="IPR013785">
    <property type="entry name" value="Aldolase_TIM"/>
</dbReference>
<comment type="function">
    <text evidence="6">Catalyzes the irreversible NADPH-dependent deamination of GMP to IMP. It functions in the conversion of nucleobase, nucleoside and nucleotide derivatives of G to A nucleotides, and in maintaining the intracellular balance of A and G nucleotides.</text>
</comment>
<dbReference type="InterPro" id="IPR015875">
    <property type="entry name" value="IMP_DH/GMP_Rdtase_CS"/>
</dbReference>
<keyword evidence="4" id="KW-0560">Oxidoreductase</keyword>
<dbReference type="PANTHER" id="PTHR43170">
    <property type="entry name" value="GMP REDUCTASE"/>
    <property type="match status" value="1"/>
</dbReference>
<dbReference type="GO" id="GO:0003920">
    <property type="term" value="F:GMP reductase activity"/>
    <property type="evidence" value="ECO:0007669"/>
    <property type="project" value="UniProtKB-EC"/>
</dbReference>
<dbReference type="EC" id="1.7.1.7" evidence="1"/>
<reference evidence="9" key="1">
    <citation type="submission" date="2018-05" db="EMBL/GenBank/DDBJ databases">
        <authorList>
            <person name="Lanie J.A."/>
            <person name="Ng W.-L."/>
            <person name="Kazmierczak K.M."/>
            <person name="Andrzejewski T.M."/>
            <person name="Davidsen T.M."/>
            <person name="Wayne K.J."/>
            <person name="Tettelin H."/>
            <person name="Glass J.I."/>
            <person name="Rusch D."/>
            <person name="Podicherti R."/>
            <person name="Tsui H.-C.T."/>
            <person name="Winkler M.E."/>
        </authorList>
    </citation>
    <scope>NUCLEOTIDE SEQUENCE</scope>
</reference>
<dbReference type="AlphaFoldDB" id="A0A382LYN8"/>
<dbReference type="InterPro" id="IPR001093">
    <property type="entry name" value="IMP_DH_GMPRt"/>
</dbReference>
<dbReference type="InterPro" id="IPR050139">
    <property type="entry name" value="GMP_reductase"/>
</dbReference>
<feature type="non-terminal residue" evidence="9">
    <location>
        <position position="1"/>
    </location>
</feature>
<evidence type="ECO:0000256" key="6">
    <source>
        <dbReference type="ARBA" id="ARBA00037691"/>
    </source>
</evidence>
<organism evidence="9">
    <name type="scientific">marine metagenome</name>
    <dbReference type="NCBI Taxonomy" id="408172"/>
    <lineage>
        <taxon>unclassified sequences</taxon>
        <taxon>metagenomes</taxon>
        <taxon>ecological metagenomes</taxon>
    </lineage>
</organism>
<evidence type="ECO:0000256" key="7">
    <source>
        <dbReference type="ARBA" id="ARBA00048616"/>
    </source>
</evidence>
<dbReference type="Pfam" id="PF00478">
    <property type="entry name" value="IMPDH"/>
    <property type="match status" value="1"/>
</dbReference>
<evidence type="ECO:0000256" key="1">
    <source>
        <dbReference type="ARBA" id="ARBA00012678"/>
    </source>
</evidence>
<evidence type="ECO:0000256" key="5">
    <source>
        <dbReference type="ARBA" id="ARBA00030699"/>
    </source>
</evidence>
<dbReference type="SUPFAM" id="SSF51412">
    <property type="entry name" value="Inosine monophosphate dehydrogenase (IMPDH)"/>
    <property type="match status" value="1"/>
</dbReference>
<evidence type="ECO:0000256" key="2">
    <source>
        <dbReference type="ARBA" id="ARBA00015800"/>
    </source>
</evidence>
<gene>
    <name evidence="9" type="ORF">METZ01_LOCUS294718</name>
</gene>
<dbReference type="SMART" id="SM01240">
    <property type="entry name" value="IMPDH"/>
    <property type="match status" value="1"/>
</dbReference>